<evidence type="ECO:0000313" key="3">
    <source>
        <dbReference type="Proteomes" id="UP000019484"/>
    </source>
</evidence>
<keyword evidence="1" id="KW-0472">Membrane</keyword>
<organism evidence="2 3">
    <name type="scientific">Capronia coronata CBS 617.96</name>
    <dbReference type="NCBI Taxonomy" id="1182541"/>
    <lineage>
        <taxon>Eukaryota</taxon>
        <taxon>Fungi</taxon>
        <taxon>Dikarya</taxon>
        <taxon>Ascomycota</taxon>
        <taxon>Pezizomycotina</taxon>
        <taxon>Eurotiomycetes</taxon>
        <taxon>Chaetothyriomycetidae</taxon>
        <taxon>Chaetothyriales</taxon>
        <taxon>Herpotrichiellaceae</taxon>
        <taxon>Capronia</taxon>
    </lineage>
</organism>
<dbReference type="HOGENOM" id="CLU_1360252_0_0_1"/>
<protein>
    <recommendedName>
        <fullName evidence="4">Apple domain-containing protein</fullName>
    </recommendedName>
</protein>
<proteinExistence type="predicted"/>
<evidence type="ECO:0000256" key="1">
    <source>
        <dbReference type="SAM" id="Phobius"/>
    </source>
</evidence>
<dbReference type="EMBL" id="AMWN01000005">
    <property type="protein sequence ID" value="EXJ85616.1"/>
    <property type="molecule type" value="Genomic_DNA"/>
</dbReference>
<evidence type="ECO:0000313" key="2">
    <source>
        <dbReference type="EMBL" id="EXJ85616.1"/>
    </source>
</evidence>
<sequence length="201" mass="21210">MDLSHPIVGYMLILCTFMCPTTLASVHPRDALHSHRALDGQTLSTSTVKQAVAIAAGVTVLPPAMTPATPCTGTDCASPSLLPDILPCNAANGTTLLEQTRKANYTILCDIDYPDQNIYPFVPAGSFQECLTQCEIRNQASSAGSHCAGFVFAPDRVHEADNCYLKSSVEDPIPATIHLVGATLVSPSSSTSCASETASRR</sequence>
<dbReference type="eggNOG" id="ENOG502TK4F">
    <property type="taxonomic scope" value="Eukaryota"/>
</dbReference>
<evidence type="ECO:0008006" key="4">
    <source>
        <dbReference type="Google" id="ProtNLM"/>
    </source>
</evidence>
<name>W9Y8P4_9EURO</name>
<keyword evidence="3" id="KW-1185">Reference proteome</keyword>
<dbReference type="GeneID" id="19160853"/>
<gene>
    <name evidence="2" type="ORF">A1O1_05982</name>
</gene>
<accession>W9Y8P4</accession>
<reference evidence="2 3" key="1">
    <citation type="submission" date="2013-03" db="EMBL/GenBank/DDBJ databases">
        <title>The Genome Sequence of Capronia coronata CBS 617.96.</title>
        <authorList>
            <consortium name="The Broad Institute Genomics Platform"/>
            <person name="Cuomo C."/>
            <person name="de Hoog S."/>
            <person name="Gorbushina A."/>
            <person name="Walker B."/>
            <person name="Young S.K."/>
            <person name="Zeng Q."/>
            <person name="Gargeya S."/>
            <person name="Fitzgerald M."/>
            <person name="Haas B."/>
            <person name="Abouelleil A."/>
            <person name="Allen A.W."/>
            <person name="Alvarado L."/>
            <person name="Arachchi H.M."/>
            <person name="Berlin A.M."/>
            <person name="Chapman S.B."/>
            <person name="Gainer-Dewar J."/>
            <person name="Goldberg J."/>
            <person name="Griggs A."/>
            <person name="Gujja S."/>
            <person name="Hansen M."/>
            <person name="Howarth C."/>
            <person name="Imamovic A."/>
            <person name="Ireland A."/>
            <person name="Larimer J."/>
            <person name="McCowan C."/>
            <person name="Murphy C."/>
            <person name="Pearson M."/>
            <person name="Poon T.W."/>
            <person name="Priest M."/>
            <person name="Roberts A."/>
            <person name="Saif S."/>
            <person name="Shea T."/>
            <person name="Sisk P."/>
            <person name="Sykes S."/>
            <person name="Wortman J."/>
            <person name="Nusbaum C."/>
            <person name="Birren B."/>
        </authorList>
    </citation>
    <scope>NUCLEOTIDE SEQUENCE [LARGE SCALE GENOMIC DNA]</scope>
    <source>
        <strain evidence="2 3">CBS 617.96</strain>
    </source>
</reference>
<comment type="caution">
    <text evidence="2">The sequence shown here is derived from an EMBL/GenBank/DDBJ whole genome shotgun (WGS) entry which is preliminary data.</text>
</comment>
<dbReference type="Proteomes" id="UP000019484">
    <property type="component" value="Unassembled WGS sequence"/>
</dbReference>
<keyword evidence="1" id="KW-1133">Transmembrane helix</keyword>
<feature type="transmembrane region" description="Helical" evidence="1">
    <location>
        <begin position="6"/>
        <end position="26"/>
    </location>
</feature>
<dbReference type="AlphaFoldDB" id="W9Y8P4"/>
<dbReference type="Gene3D" id="3.50.4.10">
    <property type="entry name" value="Hepatocyte Growth Factor"/>
    <property type="match status" value="1"/>
</dbReference>
<dbReference type="RefSeq" id="XP_007725054.1">
    <property type="nucleotide sequence ID" value="XM_007726864.1"/>
</dbReference>
<keyword evidence="1" id="KW-0812">Transmembrane</keyword>
<dbReference type="OrthoDB" id="63533at2759"/>